<protein>
    <submittedName>
        <fullName evidence="1">DUF3107 domain-containing protein</fullName>
    </submittedName>
</protein>
<dbReference type="Pfam" id="PF11305">
    <property type="entry name" value="DUF3107"/>
    <property type="match status" value="1"/>
</dbReference>
<gene>
    <name evidence="1" type="ORF">FNH13_05705</name>
</gene>
<name>A0A516G8R0_9MICO</name>
<evidence type="ECO:0000313" key="1">
    <source>
        <dbReference type="EMBL" id="QDO87907.1"/>
    </source>
</evidence>
<dbReference type="Proteomes" id="UP000315395">
    <property type="component" value="Chromosome"/>
</dbReference>
<keyword evidence="2" id="KW-1185">Reference proteome</keyword>
<evidence type="ECO:0000313" key="2">
    <source>
        <dbReference type="Proteomes" id="UP000315395"/>
    </source>
</evidence>
<organism evidence="1 2">
    <name type="scientific">Ornithinimicrobium ciconiae</name>
    <dbReference type="NCBI Taxonomy" id="2594265"/>
    <lineage>
        <taxon>Bacteria</taxon>
        <taxon>Bacillati</taxon>
        <taxon>Actinomycetota</taxon>
        <taxon>Actinomycetes</taxon>
        <taxon>Micrococcales</taxon>
        <taxon>Ornithinimicrobiaceae</taxon>
        <taxon>Ornithinimicrobium</taxon>
    </lineage>
</organism>
<proteinExistence type="predicted"/>
<dbReference type="OrthoDB" id="3268468at2"/>
<sequence>MEVRIGVKQVSREVVVESTQTPQEVQDIVTAALAGEGPLSLSDDKGRLVVVPVEAIGYVEIGVEDAGRVGFGSY</sequence>
<dbReference type="InterPro" id="IPR021456">
    <property type="entry name" value="DUF3107"/>
</dbReference>
<dbReference type="AlphaFoldDB" id="A0A516G8R0"/>
<dbReference type="KEGG" id="orz:FNH13_05705"/>
<reference evidence="1 2" key="1">
    <citation type="submission" date="2019-07" db="EMBL/GenBank/DDBJ databases">
        <title>complete genome sequencing of Ornithinimicrobium sp. H23M54.</title>
        <authorList>
            <person name="Bae J.-W."/>
            <person name="Lee S.-Y."/>
        </authorList>
    </citation>
    <scope>NUCLEOTIDE SEQUENCE [LARGE SCALE GENOMIC DNA]</scope>
    <source>
        <strain evidence="1 2">H23M54</strain>
    </source>
</reference>
<dbReference type="EMBL" id="CP041616">
    <property type="protein sequence ID" value="QDO87907.1"/>
    <property type="molecule type" value="Genomic_DNA"/>
</dbReference>
<dbReference type="RefSeq" id="WP_143782582.1">
    <property type="nucleotide sequence ID" value="NZ_CP041616.1"/>
</dbReference>
<accession>A0A516G8R0</accession>